<accession>A0AC34GQ58</accession>
<reference evidence="2" key="1">
    <citation type="submission" date="2022-11" db="UniProtKB">
        <authorList>
            <consortium name="WormBaseParasite"/>
        </authorList>
    </citation>
    <scope>IDENTIFICATION</scope>
</reference>
<evidence type="ECO:0000313" key="1">
    <source>
        <dbReference type="Proteomes" id="UP000887579"/>
    </source>
</evidence>
<dbReference type="Proteomes" id="UP000887579">
    <property type="component" value="Unplaced"/>
</dbReference>
<protein>
    <submittedName>
        <fullName evidence="2">Major sperm protein</fullName>
    </submittedName>
</protein>
<proteinExistence type="predicted"/>
<sequence>MAAPAAPPAKSQAAPPAAAAAPAAGAPPPSSPAGAAAAAAAGNLGQNKENEPQFQMKLEPEAKVVFKGDKLAESEAVVPVKLTNITKYRQCFKVKTTSNDIFRVRPPLGFVNVNETVTINIVFAAKEVPPPNRHFFAFYHIPCKDDDKNPRTVWGPTAKPEGVRRIVTDFVKEDGTAVTPEKNNNAPAAPPAAAGGAPPPAAAAGAAPAKSQAAPPAAAPPAAAAPEKK</sequence>
<name>A0AC34GQ58_9BILA</name>
<organism evidence="1 2">
    <name type="scientific">Panagrolaimus sp. ES5</name>
    <dbReference type="NCBI Taxonomy" id="591445"/>
    <lineage>
        <taxon>Eukaryota</taxon>
        <taxon>Metazoa</taxon>
        <taxon>Ecdysozoa</taxon>
        <taxon>Nematoda</taxon>
        <taxon>Chromadorea</taxon>
        <taxon>Rhabditida</taxon>
        <taxon>Tylenchina</taxon>
        <taxon>Panagrolaimomorpha</taxon>
        <taxon>Panagrolaimoidea</taxon>
        <taxon>Panagrolaimidae</taxon>
        <taxon>Panagrolaimus</taxon>
    </lineage>
</organism>
<dbReference type="WBParaSite" id="ES5_v2.g654.t1">
    <property type="protein sequence ID" value="ES5_v2.g654.t1"/>
    <property type="gene ID" value="ES5_v2.g654"/>
</dbReference>
<evidence type="ECO:0000313" key="2">
    <source>
        <dbReference type="WBParaSite" id="ES5_v2.g654.t1"/>
    </source>
</evidence>